<dbReference type="EC" id="3.2.1.39" evidence="3"/>
<dbReference type="PANTHER" id="PTHR31983">
    <property type="entry name" value="ENDO-1,3(4)-BETA-GLUCANASE 1"/>
    <property type="match status" value="1"/>
</dbReference>
<dbReference type="EMBL" id="CP095046">
    <property type="protein sequence ID" value="UOQ74377.1"/>
    <property type="molecule type" value="Genomic_DNA"/>
</dbReference>
<dbReference type="KEGG" id="hcu:MUN79_11130"/>
<dbReference type="GO" id="GO:0071555">
    <property type="term" value="P:cell wall organization"/>
    <property type="evidence" value="ECO:0007669"/>
    <property type="project" value="UniProtKB-KW"/>
</dbReference>
<evidence type="ECO:0000313" key="13">
    <source>
        <dbReference type="Proteomes" id="UP000831796"/>
    </source>
</evidence>
<feature type="signal peptide" evidence="10">
    <location>
        <begin position="1"/>
        <end position="19"/>
    </location>
</feature>
<evidence type="ECO:0000256" key="6">
    <source>
        <dbReference type="ARBA" id="ARBA00023295"/>
    </source>
</evidence>
<feature type="chain" id="PRO_5035852263" description="glucan endo-1,3-beta-D-glucosidase" evidence="10">
    <location>
        <begin position="20"/>
        <end position="962"/>
    </location>
</feature>
<dbReference type="PROSITE" id="PS52008">
    <property type="entry name" value="GH81"/>
    <property type="match status" value="1"/>
</dbReference>
<keyword evidence="13" id="KW-1185">Reference proteome</keyword>
<dbReference type="InterPro" id="IPR008979">
    <property type="entry name" value="Galactose-bd-like_sf"/>
</dbReference>
<keyword evidence="4 12" id="KW-0378">Hydrolase</keyword>
<dbReference type="InterPro" id="IPR000421">
    <property type="entry name" value="FA58C"/>
</dbReference>
<evidence type="ECO:0000256" key="2">
    <source>
        <dbReference type="ARBA" id="ARBA00010730"/>
    </source>
</evidence>
<evidence type="ECO:0000256" key="7">
    <source>
        <dbReference type="ARBA" id="ARBA00023316"/>
    </source>
</evidence>
<keyword evidence="7" id="KW-0961">Cell wall biogenesis/degradation</keyword>
<evidence type="ECO:0000256" key="5">
    <source>
        <dbReference type="ARBA" id="ARBA00023277"/>
    </source>
</evidence>
<dbReference type="AlphaFoldDB" id="A0A8T9QA31"/>
<feature type="domain" description="F5/8 type C" evidence="11">
    <location>
        <begin position="233"/>
        <end position="322"/>
    </location>
</feature>
<evidence type="ECO:0000313" key="12">
    <source>
        <dbReference type="EMBL" id="UOQ74377.1"/>
    </source>
</evidence>
<reference evidence="12" key="1">
    <citation type="submission" date="2022-04" db="EMBL/GenBank/DDBJ databases">
        <title>Hymenobacter sp. isolated from the air.</title>
        <authorList>
            <person name="Won M."/>
            <person name="Lee C.-M."/>
            <person name="Woen H.-Y."/>
            <person name="Kwon S.-W."/>
        </authorList>
    </citation>
    <scope>NUCLEOTIDE SEQUENCE</scope>
    <source>
        <strain evidence="12">5116S-3</strain>
    </source>
</reference>
<evidence type="ECO:0000256" key="8">
    <source>
        <dbReference type="ARBA" id="ARBA00023326"/>
    </source>
</evidence>
<dbReference type="Gene3D" id="2.60.120.260">
    <property type="entry name" value="Galactose-binding domain-like"/>
    <property type="match status" value="1"/>
</dbReference>
<protein>
    <recommendedName>
        <fullName evidence="3">glucan endo-1,3-beta-D-glucosidase</fullName>
        <ecNumber evidence="3">3.2.1.39</ecNumber>
    </recommendedName>
</protein>
<evidence type="ECO:0000259" key="11">
    <source>
        <dbReference type="PROSITE" id="PS50022"/>
    </source>
</evidence>
<keyword evidence="10" id="KW-0732">Signal</keyword>
<gene>
    <name evidence="12" type="ORF">MUN79_11130</name>
</gene>
<dbReference type="Pfam" id="PF22633">
    <property type="entry name" value="F5_F8_type_C_2"/>
    <property type="match status" value="1"/>
</dbReference>
<feature type="region of interest" description="Disordered" evidence="9">
    <location>
        <begin position="914"/>
        <end position="943"/>
    </location>
</feature>
<proteinExistence type="inferred from homology"/>
<evidence type="ECO:0000256" key="1">
    <source>
        <dbReference type="ARBA" id="ARBA00000382"/>
    </source>
</evidence>
<keyword evidence="6" id="KW-0326">Glycosidase</keyword>
<dbReference type="GO" id="GO:0052861">
    <property type="term" value="F:endo-1,3(4)-beta-glucanase activity"/>
    <property type="evidence" value="ECO:0007669"/>
    <property type="project" value="InterPro"/>
</dbReference>
<keyword evidence="5" id="KW-0119">Carbohydrate metabolism</keyword>
<dbReference type="InterPro" id="IPR005200">
    <property type="entry name" value="Endo-beta-glucanase"/>
</dbReference>
<dbReference type="Proteomes" id="UP000831796">
    <property type="component" value="Chromosome"/>
</dbReference>
<dbReference type="GO" id="GO:0000272">
    <property type="term" value="P:polysaccharide catabolic process"/>
    <property type="evidence" value="ECO:0007669"/>
    <property type="project" value="UniProtKB-KW"/>
</dbReference>
<dbReference type="GO" id="GO:0042973">
    <property type="term" value="F:glucan endo-1,3-beta-D-glucosidase activity"/>
    <property type="evidence" value="ECO:0007669"/>
    <property type="project" value="UniProtKB-EC"/>
</dbReference>
<organism evidence="12 13">
    <name type="scientific">Hymenobacter cellulosilyticus</name>
    <dbReference type="NCBI Taxonomy" id="2932248"/>
    <lineage>
        <taxon>Bacteria</taxon>
        <taxon>Pseudomonadati</taxon>
        <taxon>Bacteroidota</taxon>
        <taxon>Cytophagia</taxon>
        <taxon>Cytophagales</taxon>
        <taxon>Hymenobacteraceae</taxon>
        <taxon>Hymenobacter</taxon>
    </lineage>
</organism>
<keyword evidence="8" id="KW-0624">Polysaccharide degradation</keyword>
<dbReference type="SUPFAM" id="SSF49785">
    <property type="entry name" value="Galactose-binding domain-like"/>
    <property type="match status" value="1"/>
</dbReference>
<evidence type="ECO:0000256" key="10">
    <source>
        <dbReference type="SAM" id="SignalP"/>
    </source>
</evidence>
<evidence type="ECO:0000256" key="9">
    <source>
        <dbReference type="SAM" id="MobiDB-lite"/>
    </source>
</evidence>
<evidence type="ECO:0000256" key="4">
    <source>
        <dbReference type="ARBA" id="ARBA00022801"/>
    </source>
</evidence>
<comment type="similarity">
    <text evidence="2">Belongs to the glycosyl hydrolase 81 family.</text>
</comment>
<dbReference type="PANTHER" id="PTHR31983:SF0">
    <property type="entry name" value="GLUCAN ENDO-1,3-BETA-D-GLUCOSIDASE 2"/>
    <property type="match status" value="1"/>
</dbReference>
<dbReference type="Pfam" id="PF17652">
    <property type="entry name" value="Glyco_hydro81C"/>
    <property type="match status" value="1"/>
</dbReference>
<comment type="catalytic activity">
    <reaction evidence="1">
        <text>Hydrolysis of (1-&gt;3)-beta-D-glucosidic linkages in (1-&gt;3)-beta-D-glucans.</text>
        <dbReference type="EC" id="3.2.1.39"/>
    </reaction>
</comment>
<evidence type="ECO:0000256" key="3">
    <source>
        <dbReference type="ARBA" id="ARBA00012780"/>
    </source>
</evidence>
<dbReference type="RefSeq" id="WP_244677717.1">
    <property type="nucleotide sequence ID" value="NZ_CP095046.1"/>
</dbReference>
<accession>A0A8T9QA31</accession>
<name>A0A8T9QA31_9BACT</name>
<dbReference type="InterPro" id="IPR040720">
    <property type="entry name" value="GH81_C"/>
</dbReference>
<sequence length="962" mass="105615">MKQPLFLLALLATAPALRAQTPVPVGAGSYASFPPRAVAPGPLRDFVYNKPLYVARSKKSGPIPTNDWWTDLLVRGKDAGLLWVYPLVADPDPNGLNLNFPNSINVNVPSTAAGSGGSYDMAYGGNLRVTATGYTPSTAQAESWSDWGLVMSLPDTTTGKNMTVSMAHGVPFVWVETQGISPKFNFERDATYLAADGTPLTLPTRNSFVVNTDGRYFGVHVAPGSTVELRGQQSVTIDLGSRRAVSTVRLVWEAAFASAYDVLVSDDKATWQRVYSTTASPGGTENLTALTPSAAGRYVRLVLNKRATNFGYSLFEMQVFDGSTLVSQNRPVEVTSTQPTGGFVNTLVNDGNLSTRWASDATQQPQLVLTPGSVNSYFVVSALNATSNQAAGQRLTAYEAYAYNKVTDTQVQYGYDPIAGKVNLTWRLTTQDLRTGQAGGPTLQGFLPHLYQNAAHSLAFTSYDYLSPRGTLKTVAGTSFPFAYDFQGVIPSYTAPVSRAADVNPYDVATLNRLVTAYAQNSSNRADTYFGGKDIVLQAKYALLAKELNHPAFAALKTQAQTNLVNWMTYQAGESSRYFARYDRWKALVGFDSSFGSEEFVDNHFHYGYFTLACAIYGMVDPTFLQENQYGGMARLIAKQYANWDKTDRSQPWMRTFDPWVGHSYAGGVSSGNGNNQESSSEAMQSWIGLFLLGDALNDPGMRAAGAFGYTSEAAASLEYWFDWKQRIFPPAYAASRRMGAILSNQGLAHATYFGAQEKYVHGIEYLPVNPGLTYLARDTAWARREYSDLLRESRAVNGYASELDFGEDDWSHVALGFKYMADPKYVTKLLADNLRLPTTDPRYIMDAKEVAGLTYFYAHAQQNLGYFSSKFHTNFPTSSVFERNGTFSHAVAYNPSASAQTCTVYNAQGALSPPPSCRRGPCSPSQRWVPRPHANGPLHKPGSHQYRRVYGLAARPQRYRR</sequence>
<dbReference type="PROSITE" id="PS50022">
    <property type="entry name" value="FA58C_3"/>
    <property type="match status" value="1"/>
</dbReference>